<dbReference type="SUPFAM" id="SSF47413">
    <property type="entry name" value="lambda repressor-like DNA-binding domains"/>
    <property type="match status" value="1"/>
</dbReference>
<dbReference type="Pfam" id="PF13744">
    <property type="entry name" value="HTH_37"/>
    <property type="match status" value="1"/>
</dbReference>
<evidence type="ECO:0000259" key="1">
    <source>
        <dbReference type="Pfam" id="PF13744"/>
    </source>
</evidence>
<dbReference type="RefSeq" id="WP_024895080.1">
    <property type="nucleotide sequence ID" value="NZ_LWRZ01000037.1"/>
</dbReference>
<dbReference type="AlphaFoldDB" id="A0A1C2J0Y3"/>
<dbReference type="Gene3D" id="1.10.260.40">
    <property type="entry name" value="lambda repressor-like DNA-binding domains"/>
    <property type="match status" value="1"/>
</dbReference>
<proteinExistence type="predicted"/>
<gene>
    <name evidence="2" type="ORF">A6P07_18970</name>
</gene>
<comment type="caution">
    <text evidence="2">The sequence shown here is derived from an EMBL/GenBank/DDBJ whole genome shotgun (WGS) entry which is preliminary data.</text>
</comment>
<feature type="domain" description="HigA2-like helix-turn-helix" evidence="1">
    <location>
        <begin position="7"/>
        <end position="76"/>
    </location>
</feature>
<dbReference type="EMBL" id="LWSA01000315">
    <property type="protein sequence ID" value="OCX68052.1"/>
    <property type="molecule type" value="Genomic_DNA"/>
</dbReference>
<sequence>MVSYHEEMTKSIKLKLIECIKDMVAQKGWTQTEAAHNMNISRSLFCKMMGGQTKGVSEWWLMECLAVLGSDIKILIIPTQCSQGRIEMERIYVPSKKEQHPTL</sequence>
<dbReference type="GO" id="GO:0003677">
    <property type="term" value="F:DNA binding"/>
    <property type="evidence" value="ECO:0007669"/>
    <property type="project" value="InterPro"/>
</dbReference>
<dbReference type="InterPro" id="IPR039554">
    <property type="entry name" value="HigA2-like_HTH"/>
</dbReference>
<evidence type="ECO:0000313" key="3">
    <source>
        <dbReference type="Proteomes" id="UP000094893"/>
    </source>
</evidence>
<accession>A0A1C2J0Y3</accession>
<protein>
    <recommendedName>
        <fullName evidence="1">HigA2-like helix-turn-helix domain-containing protein</fullName>
    </recommendedName>
</protein>
<name>A0A1C2J0Y3_ACITH</name>
<reference evidence="2 3" key="1">
    <citation type="journal article" date="2016" name="Int. J. Mol. Sci.">
        <title>Comparative genomics of the extreme acidophile Acidithiobacillus thiooxidans reveals intraspecific divergence and niche adaptation.</title>
        <authorList>
            <person name="Zhang X."/>
            <person name="Feng X."/>
            <person name="Tao J."/>
            <person name="Ma L."/>
            <person name="Xiao Y."/>
            <person name="Liang Y."/>
            <person name="Liu X."/>
            <person name="Yin H."/>
        </authorList>
    </citation>
    <scope>NUCLEOTIDE SEQUENCE [LARGE SCALE GENOMIC DNA]</scope>
    <source>
        <strain evidence="2 3">A02</strain>
    </source>
</reference>
<organism evidence="2 3">
    <name type="scientific">Acidithiobacillus thiooxidans</name>
    <name type="common">Thiobacillus thiooxidans</name>
    <dbReference type="NCBI Taxonomy" id="930"/>
    <lineage>
        <taxon>Bacteria</taxon>
        <taxon>Pseudomonadati</taxon>
        <taxon>Pseudomonadota</taxon>
        <taxon>Acidithiobacillia</taxon>
        <taxon>Acidithiobacillales</taxon>
        <taxon>Acidithiobacillaceae</taxon>
        <taxon>Acidithiobacillus</taxon>
    </lineage>
</organism>
<dbReference type="Proteomes" id="UP000094893">
    <property type="component" value="Unassembled WGS sequence"/>
</dbReference>
<evidence type="ECO:0000313" key="2">
    <source>
        <dbReference type="EMBL" id="OCX68052.1"/>
    </source>
</evidence>
<dbReference type="InterPro" id="IPR010982">
    <property type="entry name" value="Lambda_DNA-bd_dom_sf"/>
</dbReference>